<keyword evidence="6 8" id="KW-0630">Potassium</keyword>
<feature type="binding site" evidence="8">
    <location>
        <begin position="272"/>
        <end position="275"/>
    </location>
    <ligand>
        <name>GTP</name>
        <dbReference type="ChEBI" id="CHEBI:37565"/>
    </ligand>
</feature>
<feature type="binding site" evidence="8">
    <location>
        <position position="253"/>
    </location>
    <ligand>
        <name>Mg(2+)</name>
        <dbReference type="ChEBI" id="CHEBI:18420"/>
    </ligand>
</feature>
<dbReference type="OrthoDB" id="9805918at2"/>
<dbReference type="GO" id="GO:0005737">
    <property type="term" value="C:cytoplasm"/>
    <property type="evidence" value="ECO:0007669"/>
    <property type="project" value="UniProtKB-SubCell"/>
</dbReference>
<evidence type="ECO:0000256" key="4">
    <source>
        <dbReference type="ARBA" id="ARBA00022801"/>
    </source>
</evidence>
<dbReference type="AlphaFoldDB" id="A0A5Q0CDI7"/>
<feature type="binding site" evidence="8">
    <location>
        <position position="249"/>
    </location>
    <ligand>
        <name>K(+)</name>
        <dbReference type="ChEBI" id="CHEBI:29103"/>
    </ligand>
</feature>
<dbReference type="InterPro" id="IPR027266">
    <property type="entry name" value="TrmE/GcvT-like"/>
</dbReference>
<dbReference type="Gene3D" id="3.40.50.300">
    <property type="entry name" value="P-loop containing nucleotide triphosphate hydrolases"/>
    <property type="match status" value="1"/>
</dbReference>
<dbReference type="InterPro" id="IPR031168">
    <property type="entry name" value="G_TrmE"/>
</dbReference>
<feature type="binding site" evidence="8">
    <location>
        <position position="437"/>
    </location>
    <ligand>
        <name>(6S)-5-formyl-5,6,7,8-tetrahydrofolate</name>
        <dbReference type="ChEBI" id="CHEBI:57457"/>
    </ligand>
</feature>
<dbReference type="EMBL" id="CP043498">
    <property type="protein sequence ID" value="QFY61829.1"/>
    <property type="molecule type" value="Genomic_DNA"/>
</dbReference>
<dbReference type="Pfam" id="PF10396">
    <property type="entry name" value="TrmE_N"/>
    <property type="match status" value="1"/>
</dbReference>
<comment type="cofactor">
    <cofactor evidence="8">
        <name>K(+)</name>
        <dbReference type="ChEBI" id="CHEBI:29103"/>
    </cofactor>
    <text evidence="8">Binds 1 potassium ion per subunit.</text>
</comment>
<comment type="function">
    <text evidence="8">Exhibits a very high intrinsic GTPase hydrolysis rate. Involved in the addition of a carboxymethylaminomethyl (cmnm) group at the wobble position (U34) of certain tRNAs, forming tRNA-cmnm(5)s(2)U34.</text>
</comment>
<dbReference type="Pfam" id="PF01926">
    <property type="entry name" value="MMR_HSR1"/>
    <property type="match status" value="1"/>
</dbReference>
<proteinExistence type="inferred from homology"/>
<keyword evidence="3 8" id="KW-0547">Nucleotide-binding</keyword>
<dbReference type="InterPro" id="IPR027417">
    <property type="entry name" value="P-loop_NTPase"/>
</dbReference>
<keyword evidence="5 8" id="KW-0460">Magnesium</keyword>
<dbReference type="CDD" id="cd14858">
    <property type="entry name" value="TrmE_N"/>
    <property type="match status" value="1"/>
</dbReference>
<evidence type="ECO:0000256" key="7">
    <source>
        <dbReference type="ARBA" id="ARBA00023134"/>
    </source>
</evidence>
<dbReference type="GO" id="GO:0005525">
    <property type="term" value="F:GTP binding"/>
    <property type="evidence" value="ECO:0007669"/>
    <property type="project" value="UniProtKB-UniRule"/>
</dbReference>
<evidence type="ECO:0000256" key="2">
    <source>
        <dbReference type="ARBA" id="ARBA00022694"/>
    </source>
</evidence>
<dbReference type="FunFam" id="3.30.1360.120:FF:000007">
    <property type="entry name" value="tRNA modification GTPase GTPBP3, mitochondrial"/>
    <property type="match status" value="1"/>
</dbReference>
<evidence type="ECO:0000313" key="10">
    <source>
        <dbReference type="EMBL" id="QFY61829.1"/>
    </source>
</evidence>
<dbReference type="RefSeq" id="WP_153271910.1">
    <property type="nucleotide sequence ID" value="NZ_CP043498.1"/>
</dbReference>
<feature type="binding site" evidence="8">
    <location>
        <position position="24"/>
    </location>
    <ligand>
        <name>(6S)-5-formyl-5,6,7,8-tetrahydrofolate</name>
        <dbReference type="ChEBI" id="CHEBI:57457"/>
    </ligand>
</feature>
<keyword evidence="8" id="KW-0963">Cytoplasm</keyword>
<dbReference type="GO" id="GO:0003924">
    <property type="term" value="F:GTPase activity"/>
    <property type="evidence" value="ECO:0007669"/>
    <property type="project" value="UniProtKB-UniRule"/>
</dbReference>
<feature type="binding site" evidence="8">
    <location>
        <position position="228"/>
    </location>
    <ligand>
        <name>K(+)</name>
        <dbReference type="ChEBI" id="CHEBI:29103"/>
    </ligand>
</feature>
<feature type="binding site" evidence="8">
    <location>
        <position position="81"/>
    </location>
    <ligand>
        <name>(6S)-5-formyl-5,6,7,8-tetrahydrofolate</name>
        <dbReference type="ChEBI" id="CHEBI:57457"/>
    </ligand>
</feature>
<dbReference type="GO" id="GO:0046872">
    <property type="term" value="F:metal ion binding"/>
    <property type="evidence" value="ECO:0007669"/>
    <property type="project" value="UniProtKB-KW"/>
</dbReference>
<dbReference type="InterPro" id="IPR005225">
    <property type="entry name" value="Small_GTP-bd"/>
</dbReference>
<feature type="binding site" evidence="8">
    <location>
        <position position="252"/>
    </location>
    <ligand>
        <name>K(+)</name>
        <dbReference type="ChEBI" id="CHEBI:29103"/>
    </ligand>
</feature>
<dbReference type="NCBIfam" id="TIGR00231">
    <property type="entry name" value="small_GTP"/>
    <property type="match status" value="1"/>
</dbReference>
<feature type="binding site" evidence="8">
    <location>
        <position position="247"/>
    </location>
    <ligand>
        <name>K(+)</name>
        <dbReference type="ChEBI" id="CHEBI:29103"/>
    </ligand>
</feature>
<sequence length="437" mass="47477">MAEHNDTIYALASGSVPAGVAVVRVSGPTVRELTIGLVGVLPTPRRAMLRTIRTRNDLAIDSGLVVFFPGPASFTGEDVVEFQLHGGRAVVDALCRELNTFPHTRQALAGEFSRRAFDNGRMDLVEVEGLADLISAETEMQRRLAVEHSNGGLSALYSAWASRLTRGRALIEAELDFADEDDVPGSVSDQVWDDMELLSTELDQHLRDADAGEIIRDGFKVVIAGEPNAGKSSLMNALVRRDVAIVTDIAGTTRDVLSTDLNIDGYLVRLSDTAGLRHTEEVVEREGIRRARQEIARADLVLYLEDRSVVAQAHDVPAGALRVGTKGDLQPGSQGTYDVIISVETGEGLPELRQLITTALLSKVHVQSLAIPNRRRHKDSLTQCVRAIRTALLDSEKPLDLRAEDLRVASDALGRVTGHVDVENLLDVIFGEFCIGK</sequence>
<accession>A0A5Q0CDI7</accession>
<dbReference type="KEGG" id="rgr:FZ934_16360"/>
<dbReference type="InterPro" id="IPR027368">
    <property type="entry name" value="MnmE_dom2"/>
</dbReference>
<dbReference type="InterPro" id="IPR018948">
    <property type="entry name" value="GTP-bd_TrmE_N"/>
</dbReference>
<keyword evidence="4 8" id="KW-0378">Hydrolase</keyword>
<evidence type="ECO:0000256" key="5">
    <source>
        <dbReference type="ARBA" id="ARBA00022842"/>
    </source>
</evidence>
<organism evidence="10 11">
    <name type="scientific">Rhizobium grahamii</name>
    <dbReference type="NCBI Taxonomy" id="1120045"/>
    <lineage>
        <taxon>Bacteria</taxon>
        <taxon>Pseudomonadati</taxon>
        <taxon>Pseudomonadota</taxon>
        <taxon>Alphaproteobacteria</taxon>
        <taxon>Hyphomicrobiales</taxon>
        <taxon>Rhizobiaceae</taxon>
        <taxon>Rhizobium/Agrobacterium group</taxon>
        <taxon>Rhizobium</taxon>
    </lineage>
</organism>
<comment type="similarity">
    <text evidence="1 8">Belongs to the TRAFAC class TrmE-Era-EngA-EngB-Septin-like GTPase superfamily. TrmE GTPase family.</text>
</comment>
<dbReference type="InterPro" id="IPR025867">
    <property type="entry name" value="MnmE_helical"/>
</dbReference>
<keyword evidence="8" id="KW-0479">Metal-binding</keyword>
<evidence type="ECO:0000259" key="9">
    <source>
        <dbReference type="PROSITE" id="PS51709"/>
    </source>
</evidence>
<dbReference type="GO" id="GO:0002098">
    <property type="term" value="P:tRNA wobble uridine modification"/>
    <property type="evidence" value="ECO:0007669"/>
    <property type="project" value="TreeGrafter"/>
</dbReference>
<dbReference type="PANTHER" id="PTHR42714">
    <property type="entry name" value="TRNA MODIFICATION GTPASE GTPBP3"/>
    <property type="match status" value="1"/>
</dbReference>
<comment type="subunit">
    <text evidence="8">Homodimer. Heterotetramer of two MnmE and two MnmG subunits.</text>
</comment>
<keyword evidence="7 8" id="KW-0342">GTP-binding</keyword>
<evidence type="ECO:0000256" key="6">
    <source>
        <dbReference type="ARBA" id="ARBA00022958"/>
    </source>
</evidence>
<dbReference type="CDD" id="cd04164">
    <property type="entry name" value="trmE"/>
    <property type="match status" value="1"/>
</dbReference>
<dbReference type="Proteomes" id="UP000326881">
    <property type="component" value="Chromosome"/>
</dbReference>
<name>A0A5Q0CDI7_9HYPH</name>
<comment type="caution">
    <text evidence="8">Lacks conserved residue(s) required for the propagation of feature annotation.</text>
</comment>
<dbReference type="Gene3D" id="1.20.120.430">
    <property type="entry name" value="tRNA modification GTPase MnmE domain 2"/>
    <property type="match status" value="1"/>
</dbReference>
<dbReference type="GO" id="GO:0030488">
    <property type="term" value="P:tRNA methylation"/>
    <property type="evidence" value="ECO:0007669"/>
    <property type="project" value="TreeGrafter"/>
</dbReference>
<dbReference type="PROSITE" id="PS51709">
    <property type="entry name" value="G_TRME"/>
    <property type="match status" value="1"/>
</dbReference>
<evidence type="ECO:0000313" key="11">
    <source>
        <dbReference type="Proteomes" id="UP000326881"/>
    </source>
</evidence>
<reference evidence="10 11" key="1">
    <citation type="submission" date="2019-08" db="EMBL/GenBank/DDBJ databases">
        <title>Prosopis cineraria nodule microbiome.</title>
        <authorList>
            <person name="Ali R."/>
            <person name="Chaluvadi S.R."/>
            <person name="Wang X."/>
        </authorList>
    </citation>
    <scope>NUCLEOTIDE SEQUENCE [LARGE SCALE GENOMIC DNA]</scope>
    <source>
        <strain evidence="10 11">BG7</strain>
    </source>
</reference>
<feature type="domain" description="TrmE-type G" evidence="9">
    <location>
        <begin position="218"/>
        <end position="361"/>
    </location>
</feature>
<feature type="binding site" evidence="8">
    <location>
        <position position="121"/>
    </location>
    <ligand>
        <name>(6S)-5-formyl-5,6,7,8-tetrahydrofolate</name>
        <dbReference type="ChEBI" id="CHEBI:57457"/>
    </ligand>
</feature>
<dbReference type="Gene3D" id="3.30.1360.120">
    <property type="entry name" value="Probable tRNA modification gtpase trme, domain 1"/>
    <property type="match status" value="1"/>
</dbReference>
<dbReference type="InterPro" id="IPR004520">
    <property type="entry name" value="GTPase_MnmE"/>
</dbReference>
<dbReference type="InterPro" id="IPR006073">
    <property type="entry name" value="GTP-bd"/>
</dbReference>
<keyword evidence="11" id="KW-1185">Reference proteome</keyword>
<dbReference type="HAMAP" id="MF_00379">
    <property type="entry name" value="GTPase_MnmE"/>
    <property type="match status" value="1"/>
</dbReference>
<evidence type="ECO:0000256" key="3">
    <source>
        <dbReference type="ARBA" id="ARBA00022741"/>
    </source>
</evidence>
<protein>
    <recommendedName>
        <fullName evidence="8">tRNA modification GTPase MnmE</fullName>
        <ecNumber evidence="8">3.6.-.-</ecNumber>
    </recommendedName>
</protein>
<dbReference type="NCBIfam" id="NF003661">
    <property type="entry name" value="PRK05291.1-3"/>
    <property type="match status" value="1"/>
</dbReference>
<evidence type="ECO:0000256" key="1">
    <source>
        <dbReference type="ARBA" id="ARBA00011043"/>
    </source>
</evidence>
<feature type="binding site" evidence="8">
    <location>
        <begin position="247"/>
        <end position="253"/>
    </location>
    <ligand>
        <name>GTP</name>
        <dbReference type="ChEBI" id="CHEBI:37565"/>
    </ligand>
</feature>
<feature type="binding site" evidence="8">
    <location>
        <begin position="228"/>
        <end position="233"/>
    </location>
    <ligand>
        <name>GTP</name>
        <dbReference type="ChEBI" id="CHEBI:37565"/>
    </ligand>
</feature>
<evidence type="ECO:0000256" key="8">
    <source>
        <dbReference type="HAMAP-Rule" id="MF_00379"/>
    </source>
</evidence>
<dbReference type="PANTHER" id="PTHR42714:SF2">
    <property type="entry name" value="TRNA MODIFICATION GTPASE GTPBP3, MITOCHONDRIAL"/>
    <property type="match status" value="1"/>
</dbReference>
<gene>
    <name evidence="8 10" type="primary">mnmE</name>
    <name evidence="8" type="synonym">trmE</name>
    <name evidence="10" type="ORF">FZ934_16360</name>
</gene>
<dbReference type="Pfam" id="PF12631">
    <property type="entry name" value="MnmE_helical"/>
    <property type="match status" value="1"/>
</dbReference>
<dbReference type="SUPFAM" id="SSF52540">
    <property type="entry name" value="P-loop containing nucleoside triphosphate hydrolases"/>
    <property type="match status" value="1"/>
</dbReference>
<dbReference type="EC" id="3.6.-.-" evidence="8"/>
<dbReference type="SUPFAM" id="SSF116878">
    <property type="entry name" value="TrmE connector domain"/>
    <property type="match status" value="1"/>
</dbReference>
<feature type="binding site" evidence="8">
    <location>
        <position position="232"/>
    </location>
    <ligand>
        <name>Mg(2+)</name>
        <dbReference type="ChEBI" id="CHEBI:18420"/>
    </ligand>
</feature>
<keyword evidence="2 8" id="KW-0819">tRNA processing</keyword>
<comment type="subcellular location">
    <subcellularLocation>
        <location evidence="8">Cytoplasm</location>
    </subcellularLocation>
</comment>